<keyword evidence="4" id="KW-0249">Electron transport</keyword>
<name>A0A177A5A1_9PEZI</name>
<dbReference type="RefSeq" id="XP_024321442.1">
    <property type="nucleotide sequence ID" value="XM_024470972.1"/>
</dbReference>
<keyword evidence="6 7" id="KW-0472">Membrane</keyword>
<keyword evidence="5 7" id="KW-1133">Transmembrane helix</keyword>
<evidence type="ECO:0000256" key="5">
    <source>
        <dbReference type="ARBA" id="ARBA00022989"/>
    </source>
</evidence>
<evidence type="ECO:0000256" key="3">
    <source>
        <dbReference type="ARBA" id="ARBA00022692"/>
    </source>
</evidence>
<evidence type="ECO:0000256" key="6">
    <source>
        <dbReference type="ARBA" id="ARBA00023136"/>
    </source>
</evidence>
<dbReference type="Proteomes" id="UP000077154">
    <property type="component" value="Unassembled WGS sequence"/>
</dbReference>
<feature type="transmembrane region" description="Helical" evidence="7">
    <location>
        <begin position="241"/>
        <end position="265"/>
    </location>
</feature>
<keyword evidence="3 7" id="KW-0812">Transmembrane</keyword>
<dbReference type="GO" id="GO:0016020">
    <property type="term" value="C:membrane"/>
    <property type="evidence" value="ECO:0007669"/>
    <property type="project" value="UniProtKB-SubCell"/>
</dbReference>
<evidence type="ECO:0000313" key="9">
    <source>
        <dbReference type="EMBL" id="OAF56144.1"/>
    </source>
</evidence>
<evidence type="ECO:0000256" key="2">
    <source>
        <dbReference type="ARBA" id="ARBA00022448"/>
    </source>
</evidence>
<gene>
    <name evidence="9" type="ORF">VC83_07400</name>
</gene>
<dbReference type="GeneID" id="36290445"/>
<dbReference type="VEuPathDB" id="FungiDB:GMDG_03405"/>
<dbReference type="Gene3D" id="2.60.40.1210">
    <property type="entry name" value="Cellobiose dehydrogenase, cytochrome domain"/>
    <property type="match status" value="1"/>
</dbReference>
<dbReference type="InterPro" id="IPR006593">
    <property type="entry name" value="Cyt_b561/ferric_Rdtase_TM"/>
</dbReference>
<feature type="domain" description="Cytochrome b561" evidence="8">
    <location>
        <begin position="146"/>
        <end position="266"/>
    </location>
</feature>
<dbReference type="OrthoDB" id="19261at2759"/>
<reference evidence="9" key="1">
    <citation type="submission" date="2016-03" db="EMBL/GenBank/DDBJ databases">
        <title>Updated assembly of Pseudogymnoascus destructans, the fungus causing white-nose syndrome of bats.</title>
        <authorList>
            <person name="Palmer J.M."/>
            <person name="Drees K.P."/>
            <person name="Foster J.T."/>
            <person name="Lindner D.L."/>
        </authorList>
    </citation>
    <scope>NUCLEOTIDE SEQUENCE [LARGE SCALE GENOMIC DNA]</scope>
    <source>
        <strain evidence="9">20631-21</strain>
    </source>
</reference>
<proteinExistence type="predicted"/>
<dbReference type="Gene3D" id="1.20.120.1770">
    <property type="match status" value="1"/>
</dbReference>
<comment type="subcellular location">
    <subcellularLocation>
        <location evidence="1">Membrane</location>
    </subcellularLocation>
</comment>
<dbReference type="eggNOG" id="ENOG502S50Z">
    <property type="taxonomic scope" value="Eukaryota"/>
</dbReference>
<dbReference type="InterPro" id="IPR015920">
    <property type="entry name" value="Cellobiose_DH-like_cyt"/>
</dbReference>
<dbReference type="Pfam" id="PF10348">
    <property type="entry name" value="DUF2427"/>
    <property type="match status" value="1"/>
</dbReference>
<feature type="transmembrane region" description="Helical" evidence="7">
    <location>
        <begin position="209"/>
        <end position="229"/>
    </location>
</feature>
<evidence type="ECO:0000256" key="4">
    <source>
        <dbReference type="ARBA" id="ARBA00022982"/>
    </source>
</evidence>
<evidence type="ECO:0000259" key="8">
    <source>
        <dbReference type="SMART" id="SM00665"/>
    </source>
</evidence>
<dbReference type="SMART" id="SM00665">
    <property type="entry name" value="B561"/>
    <property type="match status" value="1"/>
</dbReference>
<dbReference type="SUPFAM" id="SSF49344">
    <property type="entry name" value="CBD9-like"/>
    <property type="match status" value="1"/>
</dbReference>
<protein>
    <recommendedName>
        <fullName evidence="8">Cytochrome b561 domain-containing protein</fullName>
    </recommendedName>
</protein>
<accession>A0A177A5A1</accession>
<sequence length="320" mass="34037">MAGATIFAVYTDGKGNVTVSPRDGTGHFEPLHSSSKTVTLLAGSKADATSVVANFKYRADEPLLQVQSHSSPFIGSWKEGPAFNTTDLAQTLDHHDDHSIYTLDLVSANVGVSQNPFLGASAAQLVGQPQGGAELDIALGKRLLKAHGTLMGVAWLIVYPAGAILMRLRWGGVWAHVFIQLVGTSMVIAAFAIGYTFSGMYGIRFNNTHTLFGASIFGLILVQPFLGIAHHLLYRREGKGTLFGLLHCWYGRAIIILAAVNGGLGLQMARNSRGGEIAWGVVAGVALLAYLGASVYSVKGNKMQKKVKDKDDEVRGGEGN</sequence>
<dbReference type="PANTHER" id="PTHR47797:SF5">
    <property type="entry name" value="CELLOBIOSE DEHYDROGENASE CYTOCHROME DOMAIN-CONTAINING PROTEIN"/>
    <property type="match status" value="1"/>
</dbReference>
<feature type="transmembrane region" description="Helical" evidence="7">
    <location>
        <begin position="173"/>
        <end position="197"/>
    </location>
</feature>
<evidence type="ECO:0000256" key="7">
    <source>
        <dbReference type="SAM" id="Phobius"/>
    </source>
</evidence>
<dbReference type="InterPro" id="IPR018825">
    <property type="entry name" value="DUF2427"/>
</dbReference>
<keyword evidence="2" id="KW-0813">Transport</keyword>
<feature type="transmembrane region" description="Helical" evidence="7">
    <location>
        <begin position="277"/>
        <end position="298"/>
    </location>
</feature>
<feature type="transmembrane region" description="Helical" evidence="7">
    <location>
        <begin position="146"/>
        <end position="166"/>
    </location>
</feature>
<organism evidence="9">
    <name type="scientific">Pseudogymnoascus destructans</name>
    <dbReference type="NCBI Taxonomy" id="655981"/>
    <lineage>
        <taxon>Eukaryota</taxon>
        <taxon>Fungi</taxon>
        <taxon>Dikarya</taxon>
        <taxon>Ascomycota</taxon>
        <taxon>Pezizomycotina</taxon>
        <taxon>Leotiomycetes</taxon>
        <taxon>Thelebolales</taxon>
        <taxon>Thelebolaceae</taxon>
        <taxon>Pseudogymnoascus</taxon>
    </lineage>
</organism>
<dbReference type="CDD" id="cd08760">
    <property type="entry name" value="Cyt_b561_FRRS1_like"/>
    <property type="match status" value="1"/>
</dbReference>
<dbReference type="AlphaFoldDB" id="A0A177A5A1"/>
<dbReference type="PANTHER" id="PTHR47797">
    <property type="entry name" value="DEHYDROGENASE, PUTATIVE (AFU_ORTHOLOGUE AFUA_8G05805)-RELATED"/>
    <property type="match status" value="1"/>
</dbReference>
<dbReference type="CDD" id="cd09630">
    <property type="entry name" value="CDH_like_cytochrome"/>
    <property type="match status" value="1"/>
</dbReference>
<evidence type="ECO:0000256" key="1">
    <source>
        <dbReference type="ARBA" id="ARBA00004370"/>
    </source>
</evidence>
<dbReference type="EMBL" id="KV441405">
    <property type="protein sequence ID" value="OAF56144.1"/>
    <property type="molecule type" value="Genomic_DNA"/>
</dbReference>